<keyword evidence="3" id="KW-1185">Reference proteome</keyword>
<evidence type="ECO:0000313" key="3">
    <source>
        <dbReference type="Proteomes" id="UP000190037"/>
    </source>
</evidence>
<dbReference type="STRING" id="159449.B4N89_04225"/>
<evidence type="ECO:0000313" key="2">
    <source>
        <dbReference type="EMBL" id="OPC80258.1"/>
    </source>
</evidence>
<dbReference type="EMBL" id="MWQN01000001">
    <property type="protein sequence ID" value="OPC80258.1"/>
    <property type="molecule type" value="Genomic_DNA"/>
</dbReference>
<dbReference type="AlphaFoldDB" id="A0A1T3NTY9"/>
<dbReference type="Proteomes" id="UP000190037">
    <property type="component" value="Unassembled WGS sequence"/>
</dbReference>
<accession>A0A1T3NTY9</accession>
<keyword evidence="1" id="KW-0812">Transmembrane</keyword>
<evidence type="ECO:0000256" key="1">
    <source>
        <dbReference type="SAM" id="Phobius"/>
    </source>
</evidence>
<evidence type="ECO:0008006" key="4">
    <source>
        <dbReference type="Google" id="ProtNLM"/>
    </source>
</evidence>
<sequence length="137" mass="14459">MVGLTGAFVVASAVVSVKYGFIGSGIGLLGGAVLCAFLSVVRVHADQRGLTVEFGLLPWPRKRVPLSEIREAGHREVRALREFGGWGYRIKSRATGVVQRSGEALTLTLVSGREFVVTVSDAPQGAAVLNGLLGNRV</sequence>
<feature type="transmembrane region" description="Helical" evidence="1">
    <location>
        <begin position="20"/>
        <end position="41"/>
    </location>
</feature>
<gene>
    <name evidence="2" type="ORF">B4N89_04225</name>
</gene>
<protein>
    <recommendedName>
        <fullName evidence="4">DUF1648 domain-containing protein</fullName>
    </recommendedName>
</protein>
<keyword evidence="1" id="KW-0472">Membrane</keyword>
<proteinExistence type="predicted"/>
<keyword evidence="1" id="KW-1133">Transmembrane helix</keyword>
<reference evidence="2 3" key="1">
    <citation type="submission" date="2017-03" db="EMBL/GenBank/DDBJ databases">
        <title>Draft genome sequence of Streptomyces scabrisporus NF3, endophyte isolated from Amphipterygium adstringens.</title>
        <authorList>
            <person name="Vazquez M."/>
            <person name="Ceapa C.D."/>
            <person name="Rodriguez Luna D."/>
            <person name="Sanchez Esquivel S."/>
        </authorList>
    </citation>
    <scope>NUCLEOTIDE SEQUENCE [LARGE SCALE GENOMIC DNA]</scope>
    <source>
        <strain evidence="2 3">NF3</strain>
    </source>
</reference>
<name>A0A1T3NTY9_9ACTN</name>
<organism evidence="2 3">
    <name type="scientific">Embleya scabrispora</name>
    <dbReference type="NCBI Taxonomy" id="159449"/>
    <lineage>
        <taxon>Bacteria</taxon>
        <taxon>Bacillati</taxon>
        <taxon>Actinomycetota</taxon>
        <taxon>Actinomycetes</taxon>
        <taxon>Kitasatosporales</taxon>
        <taxon>Streptomycetaceae</taxon>
        <taxon>Embleya</taxon>
    </lineage>
</organism>
<comment type="caution">
    <text evidence="2">The sequence shown here is derived from an EMBL/GenBank/DDBJ whole genome shotgun (WGS) entry which is preliminary data.</text>
</comment>